<proteinExistence type="predicted"/>
<evidence type="ECO:0000259" key="1">
    <source>
        <dbReference type="Pfam" id="PF13460"/>
    </source>
</evidence>
<dbReference type="Proteomes" id="UP001382455">
    <property type="component" value="Unassembled WGS sequence"/>
</dbReference>
<dbReference type="Gene3D" id="3.40.50.720">
    <property type="entry name" value="NAD(P)-binding Rossmann-like Domain"/>
    <property type="match status" value="1"/>
</dbReference>
<sequence>MINNSNNGVVVGAGWLGQPLANSLEADGWQVVRTSRQAQNKPNWAQFNFEQGICEVDMPHAVWFFCMPPGRTIEAQLAYSQYLTESLALAKAQQAKRFVFCSTTGVYPTKAQTYTELSAFEASAEKQSRLLENEQQVADSGLHYVIVRLGGLIGEKRHPGRFLSGKTLSSSANASVNMLHQDDAVSGLSFIATHNLTSSIINLVTPHHPTKQAFYAEATKLLAVDGVNFEKSNLEERIISSDLLVEQGFQFKYDNLFKALKNC</sequence>
<comment type="caution">
    <text evidence="2">The sequence shown here is derived from an EMBL/GenBank/DDBJ whole genome shotgun (WGS) entry which is preliminary data.</text>
</comment>
<evidence type="ECO:0000313" key="3">
    <source>
        <dbReference type="Proteomes" id="UP001382455"/>
    </source>
</evidence>
<dbReference type="InterPro" id="IPR016040">
    <property type="entry name" value="NAD(P)-bd_dom"/>
</dbReference>
<keyword evidence="3" id="KW-1185">Reference proteome</keyword>
<dbReference type="Pfam" id="PF13460">
    <property type="entry name" value="NAD_binding_10"/>
    <property type="match status" value="1"/>
</dbReference>
<accession>A0ABU8EU34</accession>
<organism evidence="2 3">
    <name type="scientific">Pseudoalteromonas spongiae</name>
    <dbReference type="NCBI Taxonomy" id="298657"/>
    <lineage>
        <taxon>Bacteria</taxon>
        <taxon>Pseudomonadati</taxon>
        <taxon>Pseudomonadota</taxon>
        <taxon>Gammaproteobacteria</taxon>
        <taxon>Alteromonadales</taxon>
        <taxon>Pseudoalteromonadaceae</taxon>
        <taxon>Pseudoalteromonas</taxon>
    </lineage>
</organism>
<protein>
    <submittedName>
        <fullName evidence="2">NAD-dependent epimerase/dehydratase family protein</fullName>
    </submittedName>
</protein>
<reference evidence="2 3" key="1">
    <citation type="submission" date="2023-12" db="EMBL/GenBank/DDBJ databases">
        <title>Friends and Foes: Symbiotic and Algicidal bacterial influence on Karenia brevis blooms.</title>
        <authorList>
            <person name="Fei C."/>
            <person name="Mohamed A.R."/>
            <person name="Booker A."/>
            <person name="Arshad M."/>
            <person name="Klass S."/>
            <person name="Ahn S."/>
            <person name="Gilbert P.M."/>
            <person name="Heil C.A."/>
            <person name="Martinez J.M."/>
            <person name="Amin S.A."/>
        </authorList>
    </citation>
    <scope>NUCLEOTIDE SEQUENCE [LARGE SCALE GENOMIC DNA]</scope>
    <source>
        <strain evidence="2 3">CE15</strain>
    </source>
</reference>
<evidence type="ECO:0000313" key="2">
    <source>
        <dbReference type="EMBL" id="MEI4550484.1"/>
    </source>
</evidence>
<feature type="domain" description="NAD(P)-binding" evidence="1">
    <location>
        <begin position="64"/>
        <end position="166"/>
    </location>
</feature>
<gene>
    <name evidence="2" type="ORF">WAE96_12485</name>
</gene>
<dbReference type="SUPFAM" id="SSF51735">
    <property type="entry name" value="NAD(P)-binding Rossmann-fold domains"/>
    <property type="match status" value="1"/>
</dbReference>
<dbReference type="InterPro" id="IPR036291">
    <property type="entry name" value="NAD(P)-bd_dom_sf"/>
</dbReference>
<dbReference type="EMBL" id="JBAWKS010000001">
    <property type="protein sequence ID" value="MEI4550484.1"/>
    <property type="molecule type" value="Genomic_DNA"/>
</dbReference>
<name>A0ABU8EU34_9GAMM</name>
<dbReference type="RefSeq" id="WP_336435656.1">
    <property type="nucleotide sequence ID" value="NZ_JBAWKS010000001.1"/>
</dbReference>